<reference evidence="1" key="1">
    <citation type="submission" date="2023-03" db="EMBL/GenBank/DDBJ databases">
        <title>Massive genome expansion in bonnet fungi (Mycena s.s.) driven by repeated elements and novel gene families across ecological guilds.</title>
        <authorList>
            <consortium name="Lawrence Berkeley National Laboratory"/>
            <person name="Harder C.B."/>
            <person name="Miyauchi S."/>
            <person name="Viragh M."/>
            <person name="Kuo A."/>
            <person name="Thoen E."/>
            <person name="Andreopoulos B."/>
            <person name="Lu D."/>
            <person name="Skrede I."/>
            <person name="Drula E."/>
            <person name="Henrissat B."/>
            <person name="Morin E."/>
            <person name="Kohler A."/>
            <person name="Barry K."/>
            <person name="LaButti K."/>
            <person name="Morin E."/>
            <person name="Salamov A."/>
            <person name="Lipzen A."/>
            <person name="Mereny Z."/>
            <person name="Hegedus B."/>
            <person name="Baldrian P."/>
            <person name="Stursova M."/>
            <person name="Weitz H."/>
            <person name="Taylor A."/>
            <person name="Grigoriev I.V."/>
            <person name="Nagy L.G."/>
            <person name="Martin F."/>
            <person name="Kauserud H."/>
        </authorList>
    </citation>
    <scope>NUCLEOTIDE SEQUENCE</scope>
    <source>
        <strain evidence="1">9284</strain>
    </source>
</reference>
<comment type="caution">
    <text evidence="1">The sequence shown here is derived from an EMBL/GenBank/DDBJ whole genome shotgun (WGS) entry which is preliminary data.</text>
</comment>
<dbReference type="EMBL" id="JARKIF010000010">
    <property type="protein sequence ID" value="KAJ7629061.1"/>
    <property type="molecule type" value="Genomic_DNA"/>
</dbReference>
<sequence>MSTIPLPWPSETVLSHLVNKSSGYFIYAATVINDVSPFKSLDQLYRQILSRVPIRYRPRLLATLSLFFIPKWSSYLSIRHIAQLLHLEAGDIRLTMRGLHSVFEIDSNDDSKRITPRHASFRDFLVSKERSSDFYIGSLSHRFELARAMLGVLSYNHRDSSSPDHVVWMVVTTWVDYITSLEPCDELLPLIRAVNLDFLFLGWVGADYREVVKWIAKTPNCPKDLLELWERVPEGKTQLRRLQTFAHILNRPHKFRLDFKRSTWVSCARNLLDLSWPQMLALVWNLQFFEFDLNYPWCTSDVYKDVAVAYARLFRKISDGEISLLPSRLMEARFEAAFRELVDRYIPSDSELLYELDRLSSNWTELSATRLGPILSWSNAYCILKWLQTSPACPLELVRRWELSVSASNPRENFTLLSLSQ</sequence>
<evidence type="ECO:0000313" key="1">
    <source>
        <dbReference type="EMBL" id="KAJ7629061.1"/>
    </source>
</evidence>
<name>A0AAD7FN83_9AGAR</name>
<dbReference type="Proteomes" id="UP001221142">
    <property type="component" value="Unassembled WGS sequence"/>
</dbReference>
<evidence type="ECO:0000313" key="2">
    <source>
        <dbReference type="Proteomes" id="UP001221142"/>
    </source>
</evidence>
<keyword evidence="2" id="KW-1185">Reference proteome</keyword>
<protein>
    <submittedName>
        <fullName evidence="1">Uncharacterized protein</fullName>
    </submittedName>
</protein>
<accession>A0AAD7FN83</accession>
<proteinExistence type="predicted"/>
<organism evidence="1 2">
    <name type="scientific">Roridomyces roridus</name>
    <dbReference type="NCBI Taxonomy" id="1738132"/>
    <lineage>
        <taxon>Eukaryota</taxon>
        <taxon>Fungi</taxon>
        <taxon>Dikarya</taxon>
        <taxon>Basidiomycota</taxon>
        <taxon>Agaricomycotina</taxon>
        <taxon>Agaricomycetes</taxon>
        <taxon>Agaricomycetidae</taxon>
        <taxon>Agaricales</taxon>
        <taxon>Marasmiineae</taxon>
        <taxon>Mycenaceae</taxon>
        <taxon>Roridomyces</taxon>
    </lineage>
</organism>
<gene>
    <name evidence="1" type="ORF">FB45DRAFT_1029111</name>
</gene>
<dbReference type="AlphaFoldDB" id="A0AAD7FN83"/>